<reference evidence="1 2" key="1">
    <citation type="submission" date="2014-04" db="EMBL/GenBank/DDBJ databases">
        <authorList>
            <consortium name="DOE Joint Genome Institute"/>
            <person name="Kuo A."/>
            <person name="Kohler A."/>
            <person name="Jargeat P."/>
            <person name="Nagy L.G."/>
            <person name="Floudas D."/>
            <person name="Copeland A."/>
            <person name="Barry K.W."/>
            <person name="Cichocki N."/>
            <person name="Veneault-Fourrey C."/>
            <person name="LaButti K."/>
            <person name="Lindquist E.A."/>
            <person name="Lipzen A."/>
            <person name="Lundell T."/>
            <person name="Morin E."/>
            <person name="Murat C."/>
            <person name="Sun H."/>
            <person name="Tunlid A."/>
            <person name="Henrissat B."/>
            <person name="Grigoriev I.V."/>
            <person name="Hibbett D.S."/>
            <person name="Martin F."/>
            <person name="Nordberg H.P."/>
            <person name="Cantor M.N."/>
            <person name="Hua S.X."/>
        </authorList>
    </citation>
    <scope>NUCLEOTIDE SEQUENCE [LARGE SCALE GENOMIC DNA]</scope>
    <source>
        <strain evidence="1 2">Ve08.2h10</strain>
    </source>
</reference>
<name>A0A0D0DEK0_9AGAM</name>
<dbReference type="InParanoid" id="A0A0D0DEK0"/>
<evidence type="ECO:0000313" key="2">
    <source>
        <dbReference type="Proteomes" id="UP000054538"/>
    </source>
</evidence>
<evidence type="ECO:0000313" key="1">
    <source>
        <dbReference type="EMBL" id="KIK75940.1"/>
    </source>
</evidence>
<proteinExistence type="predicted"/>
<keyword evidence="2" id="KW-1185">Reference proteome</keyword>
<gene>
    <name evidence="1" type="ORF">PAXRUDRAFT_18558</name>
</gene>
<dbReference type="HOGENOM" id="CLU_2224066_0_0_1"/>
<dbReference type="AlphaFoldDB" id="A0A0D0DEK0"/>
<accession>A0A0D0DEK0</accession>
<reference evidence="2" key="2">
    <citation type="submission" date="2015-01" db="EMBL/GenBank/DDBJ databases">
        <title>Evolutionary Origins and Diversification of the Mycorrhizal Mutualists.</title>
        <authorList>
            <consortium name="DOE Joint Genome Institute"/>
            <consortium name="Mycorrhizal Genomics Consortium"/>
            <person name="Kohler A."/>
            <person name="Kuo A."/>
            <person name="Nagy L.G."/>
            <person name="Floudas D."/>
            <person name="Copeland A."/>
            <person name="Barry K.W."/>
            <person name="Cichocki N."/>
            <person name="Veneault-Fourrey C."/>
            <person name="LaButti K."/>
            <person name="Lindquist E.A."/>
            <person name="Lipzen A."/>
            <person name="Lundell T."/>
            <person name="Morin E."/>
            <person name="Murat C."/>
            <person name="Riley R."/>
            <person name="Ohm R."/>
            <person name="Sun H."/>
            <person name="Tunlid A."/>
            <person name="Henrissat B."/>
            <person name="Grigoriev I.V."/>
            <person name="Hibbett D.S."/>
            <person name="Martin F."/>
        </authorList>
    </citation>
    <scope>NUCLEOTIDE SEQUENCE [LARGE SCALE GENOMIC DNA]</scope>
    <source>
        <strain evidence="2">Ve08.2h10</strain>
    </source>
</reference>
<dbReference type="Proteomes" id="UP000054538">
    <property type="component" value="Unassembled WGS sequence"/>
</dbReference>
<protein>
    <submittedName>
        <fullName evidence="1">Uncharacterized protein</fullName>
    </submittedName>
</protein>
<dbReference type="EMBL" id="KN827761">
    <property type="protein sequence ID" value="KIK75940.1"/>
    <property type="molecule type" value="Genomic_DNA"/>
</dbReference>
<sequence>MDDTMMEFDYRVYSDNNKDDAGLAQGNMGMEVDEAYTIYKDKVVTLDLKNDHLHIKLNHEHHCNKQAFAHEEWTSEQANAAILHQYQMEKLETNIHLQDAEARTYE</sequence>
<organism evidence="1 2">
    <name type="scientific">Paxillus rubicundulus Ve08.2h10</name>
    <dbReference type="NCBI Taxonomy" id="930991"/>
    <lineage>
        <taxon>Eukaryota</taxon>
        <taxon>Fungi</taxon>
        <taxon>Dikarya</taxon>
        <taxon>Basidiomycota</taxon>
        <taxon>Agaricomycotina</taxon>
        <taxon>Agaricomycetes</taxon>
        <taxon>Agaricomycetidae</taxon>
        <taxon>Boletales</taxon>
        <taxon>Paxilineae</taxon>
        <taxon>Paxillaceae</taxon>
        <taxon>Paxillus</taxon>
    </lineage>
</organism>